<dbReference type="InterPro" id="IPR018047">
    <property type="entry name" value="Ammonium_transpt_CS"/>
</dbReference>
<dbReference type="GO" id="GO:0008519">
    <property type="term" value="F:ammonium channel activity"/>
    <property type="evidence" value="ECO:0007669"/>
    <property type="project" value="InterPro"/>
</dbReference>
<protein>
    <recommendedName>
        <fullName evidence="8">Ammonium transporter</fullName>
    </recommendedName>
</protein>
<dbReference type="PANTHER" id="PTHR43029:SF10">
    <property type="entry name" value="AMMONIUM TRANSPORTER MEP2"/>
    <property type="match status" value="1"/>
</dbReference>
<evidence type="ECO:0000256" key="5">
    <source>
        <dbReference type="ARBA" id="ARBA00022989"/>
    </source>
</evidence>
<comment type="similarity">
    <text evidence="2 8">Belongs to the ammonia transporter channel (TC 1.A.11.2) family.</text>
</comment>
<keyword evidence="4 8" id="KW-0812">Transmembrane</keyword>
<name>A0A8T4H863_9SPHI</name>
<evidence type="ECO:0000256" key="1">
    <source>
        <dbReference type="ARBA" id="ARBA00004141"/>
    </source>
</evidence>
<evidence type="ECO:0000259" key="9">
    <source>
        <dbReference type="Pfam" id="PF00909"/>
    </source>
</evidence>
<feature type="transmembrane region" description="Helical" evidence="8">
    <location>
        <begin position="315"/>
        <end position="331"/>
    </location>
</feature>
<sequence length="434" mass="46430">MKKKIPFYLLLNFAILVLIGSTTDVVEFDKSIIDTGDTAWLLTSSAFVLIMTPGLAFFYGGMVNKKNMISTMLQSFISMCIITVLWVFFGFSLAFGEDIGGVIGNPTTFFLMKGMLGNATWSALPTIPIVLFAIFQLKFAIITPALITGGFAERIKFSSYIIFIILFSIFIYSPLAHATWHPDGILASYGVLDFAGGTVVHMSAGWAALASAIYLKRRKVTVYNPARITYVILGTALLWFGWFGFNAGSAGGANTLAAYAFATTTCSSAIAALAWIFLDRLRGKKPSALGTCIGAVVGLVAITPAAGFVTIPHSLVIGFVAAVIANLVVVGRGKTNIDDSLDVFPCHGVGGMVGMLLTGVFAHSSVNEAVTINGLFYGEWGLFIPHVVALVVVSIFSFVGSFALLKLTDLISPMRVSEEEETVGLDISQHDETL</sequence>
<dbReference type="EMBL" id="JAGKSB010000004">
    <property type="protein sequence ID" value="MBP3942964.1"/>
    <property type="molecule type" value="Genomic_DNA"/>
</dbReference>
<keyword evidence="7 8" id="KW-0924">Ammonia transport</keyword>
<dbReference type="Gene3D" id="1.10.3430.10">
    <property type="entry name" value="Ammonium transporter AmtB like domains"/>
    <property type="match status" value="1"/>
</dbReference>
<dbReference type="PROSITE" id="PS01219">
    <property type="entry name" value="AMMONIUM_TRANSP"/>
    <property type="match status" value="1"/>
</dbReference>
<dbReference type="Proteomes" id="UP000679691">
    <property type="component" value="Unassembled WGS sequence"/>
</dbReference>
<dbReference type="RefSeq" id="WP_353546451.1">
    <property type="nucleotide sequence ID" value="NZ_JAGKSB010000004.1"/>
</dbReference>
<dbReference type="GO" id="GO:0005886">
    <property type="term" value="C:plasma membrane"/>
    <property type="evidence" value="ECO:0007669"/>
    <property type="project" value="UniProtKB-SubCell"/>
</dbReference>
<feature type="domain" description="Ammonium transporter AmtB-like" evidence="9">
    <location>
        <begin position="39"/>
        <end position="433"/>
    </location>
</feature>
<feature type="transmembrane region" description="Helical" evidence="8">
    <location>
        <begin position="257"/>
        <end position="277"/>
    </location>
</feature>
<feature type="transmembrane region" description="Helical" evidence="8">
    <location>
        <begin position="157"/>
        <end position="175"/>
    </location>
</feature>
<reference evidence="10" key="1">
    <citation type="submission" date="2021-03" db="EMBL/GenBank/DDBJ databases">
        <authorList>
            <person name="Lu T."/>
            <person name="Wang Q."/>
            <person name="Han X."/>
        </authorList>
    </citation>
    <scope>NUCLEOTIDE SEQUENCE</scope>
    <source>
        <strain evidence="10">WQ 2009</strain>
    </source>
</reference>
<feature type="transmembrane region" description="Helical" evidence="8">
    <location>
        <begin position="195"/>
        <end position="215"/>
    </location>
</feature>
<dbReference type="SUPFAM" id="SSF111352">
    <property type="entry name" value="Ammonium transporter"/>
    <property type="match status" value="1"/>
</dbReference>
<keyword evidence="11" id="KW-1185">Reference proteome</keyword>
<feature type="transmembrane region" description="Helical" evidence="8">
    <location>
        <begin position="289"/>
        <end position="309"/>
    </location>
</feature>
<dbReference type="AlphaFoldDB" id="A0A8T4H863"/>
<dbReference type="InterPro" id="IPR024041">
    <property type="entry name" value="NH4_transpt_AmtB-like_dom"/>
</dbReference>
<dbReference type="InterPro" id="IPR029020">
    <property type="entry name" value="Ammonium/urea_transptr"/>
</dbReference>
<evidence type="ECO:0000256" key="2">
    <source>
        <dbReference type="ARBA" id="ARBA00005887"/>
    </source>
</evidence>
<keyword evidence="6 8" id="KW-0472">Membrane</keyword>
<dbReference type="Pfam" id="PF00909">
    <property type="entry name" value="Ammonium_transp"/>
    <property type="match status" value="1"/>
</dbReference>
<feature type="transmembrane region" description="Helical" evidence="8">
    <location>
        <begin position="39"/>
        <end position="60"/>
    </location>
</feature>
<dbReference type="InterPro" id="IPR001905">
    <property type="entry name" value="Ammonium_transpt"/>
</dbReference>
<evidence type="ECO:0000256" key="3">
    <source>
        <dbReference type="ARBA" id="ARBA00022448"/>
    </source>
</evidence>
<evidence type="ECO:0000313" key="10">
    <source>
        <dbReference type="EMBL" id="MBP3942964.1"/>
    </source>
</evidence>
<evidence type="ECO:0000313" key="11">
    <source>
        <dbReference type="Proteomes" id="UP000679691"/>
    </source>
</evidence>
<keyword evidence="3 8" id="KW-0813">Transport</keyword>
<evidence type="ECO:0000256" key="4">
    <source>
        <dbReference type="ARBA" id="ARBA00022692"/>
    </source>
</evidence>
<feature type="transmembrane region" description="Helical" evidence="8">
    <location>
        <begin position="343"/>
        <end position="363"/>
    </location>
</feature>
<feature type="transmembrane region" description="Helical" evidence="8">
    <location>
        <begin position="115"/>
        <end position="137"/>
    </location>
</feature>
<feature type="transmembrane region" description="Helical" evidence="8">
    <location>
        <begin position="72"/>
        <end position="95"/>
    </location>
</feature>
<organism evidence="10 11">
    <name type="scientific">Rhinopithecimicrobium faecis</name>
    <dbReference type="NCBI Taxonomy" id="2820698"/>
    <lineage>
        <taxon>Bacteria</taxon>
        <taxon>Pseudomonadati</taxon>
        <taxon>Bacteroidota</taxon>
        <taxon>Sphingobacteriia</taxon>
        <taxon>Sphingobacteriales</taxon>
        <taxon>Sphingobacteriaceae</taxon>
        <taxon>Rhinopithecimicrobium</taxon>
    </lineage>
</organism>
<dbReference type="NCBIfam" id="TIGR00836">
    <property type="entry name" value="amt"/>
    <property type="match status" value="1"/>
</dbReference>
<feature type="transmembrane region" description="Helical" evidence="8">
    <location>
        <begin position="383"/>
        <end position="405"/>
    </location>
</feature>
<comment type="subcellular location">
    <subcellularLocation>
        <location evidence="8">Cell membrane</location>
        <topology evidence="8">Multi-pass membrane protein</topology>
    </subcellularLocation>
    <subcellularLocation>
        <location evidence="1">Membrane</location>
        <topology evidence="1">Multi-pass membrane protein</topology>
    </subcellularLocation>
</comment>
<accession>A0A8T4H863</accession>
<keyword evidence="5 8" id="KW-1133">Transmembrane helix</keyword>
<evidence type="ECO:0000256" key="6">
    <source>
        <dbReference type="ARBA" id="ARBA00023136"/>
    </source>
</evidence>
<comment type="caution">
    <text evidence="10">The sequence shown here is derived from an EMBL/GenBank/DDBJ whole genome shotgun (WGS) entry which is preliminary data.</text>
</comment>
<evidence type="ECO:0000256" key="8">
    <source>
        <dbReference type="RuleBase" id="RU362002"/>
    </source>
</evidence>
<evidence type="ECO:0000256" key="7">
    <source>
        <dbReference type="ARBA" id="ARBA00023177"/>
    </source>
</evidence>
<dbReference type="PANTHER" id="PTHR43029">
    <property type="entry name" value="AMMONIUM TRANSPORTER MEP2"/>
    <property type="match status" value="1"/>
</dbReference>
<feature type="transmembrane region" description="Helical" evidence="8">
    <location>
        <begin position="227"/>
        <end position="245"/>
    </location>
</feature>
<gene>
    <name evidence="10" type="ORF">J5U18_05185</name>
</gene>
<proteinExistence type="inferred from homology"/>